<keyword evidence="2" id="KW-1185">Reference proteome</keyword>
<accession>A0A1I5M5M1</accession>
<dbReference type="EMBL" id="FOXD01000002">
    <property type="protein sequence ID" value="SFP04862.1"/>
    <property type="molecule type" value="Genomic_DNA"/>
</dbReference>
<dbReference type="AlphaFoldDB" id="A0A1I5M5M1"/>
<protein>
    <submittedName>
        <fullName evidence="1">Uncharacterized protein</fullName>
    </submittedName>
</protein>
<evidence type="ECO:0000313" key="1">
    <source>
        <dbReference type="EMBL" id="SFP04862.1"/>
    </source>
</evidence>
<gene>
    <name evidence="1" type="ORF">SAMN05518683_102110</name>
</gene>
<proteinExistence type="predicted"/>
<organism evidence="1 2">
    <name type="scientific">Salibacterium halotolerans</name>
    <dbReference type="NCBI Taxonomy" id="1884432"/>
    <lineage>
        <taxon>Bacteria</taxon>
        <taxon>Bacillati</taxon>
        <taxon>Bacillota</taxon>
        <taxon>Bacilli</taxon>
        <taxon>Bacillales</taxon>
        <taxon>Bacillaceae</taxon>
    </lineage>
</organism>
<reference evidence="2" key="1">
    <citation type="submission" date="2016-10" db="EMBL/GenBank/DDBJ databases">
        <authorList>
            <person name="Varghese N."/>
            <person name="Submissions S."/>
        </authorList>
    </citation>
    <scope>NUCLEOTIDE SEQUENCE [LARGE SCALE GENOMIC DNA]</scope>
    <source>
        <strain evidence="2">S7</strain>
    </source>
</reference>
<dbReference type="Proteomes" id="UP000198892">
    <property type="component" value="Unassembled WGS sequence"/>
</dbReference>
<evidence type="ECO:0000313" key="2">
    <source>
        <dbReference type="Proteomes" id="UP000198892"/>
    </source>
</evidence>
<name>A0A1I5M5M1_9BACI</name>
<sequence length="36" mass="3940">MSCGVVQEPYSSGVQMLRLLLRKARVTGTPQEAGYL</sequence>